<dbReference type="Proteomes" id="UP000225833">
    <property type="component" value="Unassembled WGS sequence"/>
</dbReference>
<dbReference type="AlphaFoldDB" id="A0A2D0J2G1"/>
<accession>A0A2D0J2G1</accession>
<dbReference type="RefSeq" id="WP_099135463.1">
    <property type="nucleotide sequence ID" value="NZ_CAWNNJ010000119.1"/>
</dbReference>
<evidence type="ECO:0000313" key="1">
    <source>
        <dbReference type="EMBL" id="PHM28499.1"/>
    </source>
</evidence>
<dbReference type="EMBL" id="NIBS01000005">
    <property type="protein sequence ID" value="PHM28499.1"/>
    <property type="molecule type" value="Genomic_DNA"/>
</dbReference>
<protein>
    <submittedName>
        <fullName evidence="1">Uncharacterized protein</fullName>
    </submittedName>
</protein>
<reference evidence="1 2" key="1">
    <citation type="journal article" date="2017" name="Nat. Microbiol.">
        <title>Natural product diversity associated with the nematode symbionts Photorhabdus and Xenorhabdus.</title>
        <authorList>
            <person name="Tobias N.J."/>
            <person name="Wolff H."/>
            <person name="Djahanschiri B."/>
            <person name="Grundmann F."/>
            <person name="Kronenwerth M."/>
            <person name="Shi Y.M."/>
            <person name="Simonyi S."/>
            <person name="Grun P."/>
            <person name="Shapiro-Ilan D."/>
            <person name="Pidot S.J."/>
            <person name="Stinear T.P."/>
            <person name="Ebersberger I."/>
            <person name="Bode H.B."/>
        </authorList>
    </citation>
    <scope>NUCLEOTIDE SEQUENCE [LARGE SCALE GENOMIC DNA]</scope>
    <source>
        <strain evidence="1 2">DSM 16342</strain>
    </source>
</reference>
<name>A0A2D0J2G1_XENBU</name>
<sequence>MPVENGSKFTRGKKKVREEITFLVEIDFEGEVLDGNEYRVFFYYADKADLKEQIDSLLEEVYRIAEWRHCVVI</sequence>
<comment type="caution">
    <text evidence="1">The sequence shown here is derived from an EMBL/GenBank/DDBJ whole genome shotgun (WGS) entry which is preliminary data.</text>
</comment>
<proteinExistence type="predicted"/>
<dbReference type="OrthoDB" id="9786476at2"/>
<gene>
    <name evidence="1" type="ORF">Xbud_01510</name>
</gene>
<evidence type="ECO:0000313" key="2">
    <source>
        <dbReference type="Proteomes" id="UP000225833"/>
    </source>
</evidence>
<organism evidence="1 2">
    <name type="scientific">Xenorhabdus budapestensis</name>
    <dbReference type="NCBI Taxonomy" id="290110"/>
    <lineage>
        <taxon>Bacteria</taxon>
        <taxon>Pseudomonadati</taxon>
        <taxon>Pseudomonadota</taxon>
        <taxon>Gammaproteobacteria</taxon>
        <taxon>Enterobacterales</taxon>
        <taxon>Morganellaceae</taxon>
        <taxon>Xenorhabdus</taxon>
    </lineage>
</organism>